<keyword evidence="8" id="KW-1185">Reference proteome</keyword>
<sequence length="497" mass="55439">MRIIVADDEYFARKAIVQMIADWDPDIEIIEAEDGAAALEAVETLSPELLLTDIRMPGMDGIRLAALIQERGLRTPVAIISGFDDFSYAQQAIKYKVENYLLKPIDRQELYPLLDRWKYLQARSREAARESVLADAVYGEAELVCEPGLYAQTAAIRSSSGRLAALTKSAKEWIAKRCVDGLAVPDKHEAGLLVVWACYRSESMDETGGLKFMCDTYVRQAAEEADETVAAAGVSGLFAEPRRLEEAYRQAKTAALQSALTEGGQTVPGAELAARYSYDALALREWTDAFRRKTDKLQEQEAIGMIRQWLDEAAARSYSAYMLQDWFATIVNLLNGLAGRLPGEAGTGFIAWRGLFEYASLKALGDDLAARLQEIVARVKENESKADIVEHLKQYVDENYKNRIVLEELAASTYFVDPSYLSRLFKRKSGMGFAQYVLTVRMEKAKRMLESDPSLSVADVATEVGFNDYSYFIQMYKKVYGETPGKFRSGHSPGGQL</sequence>
<dbReference type="EMBL" id="QRDZ01000004">
    <property type="protein sequence ID" value="RED85453.1"/>
    <property type="molecule type" value="Genomic_DNA"/>
</dbReference>
<proteinExistence type="predicted"/>
<feature type="domain" description="HTH araC/xylS-type" evidence="5">
    <location>
        <begin position="390"/>
        <end position="490"/>
    </location>
</feature>
<dbReference type="InterPro" id="IPR011006">
    <property type="entry name" value="CheY-like_superfamily"/>
</dbReference>
<dbReference type="RefSeq" id="WP_116059874.1">
    <property type="nucleotide sequence ID" value="NZ_QRDZ01000004.1"/>
</dbReference>
<dbReference type="PANTHER" id="PTHR43280">
    <property type="entry name" value="ARAC-FAMILY TRANSCRIPTIONAL REGULATOR"/>
    <property type="match status" value="1"/>
</dbReference>
<keyword evidence="2" id="KW-0238">DNA-binding</keyword>
<dbReference type="InterPro" id="IPR018060">
    <property type="entry name" value="HTH_AraC"/>
</dbReference>
<dbReference type="PRINTS" id="PR00032">
    <property type="entry name" value="HTHARAC"/>
</dbReference>
<comment type="caution">
    <text evidence="7">The sequence shown here is derived from an EMBL/GenBank/DDBJ whole genome shotgun (WGS) entry which is preliminary data.</text>
</comment>
<dbReference type="CDD" id="cd17536">
    <property type="entry name" value="REC_YesN-like"/>
    <property type="match status" value="1"/>
</dbReference>
<dbReference type="Gene3D" id="1.10.10.60">
    <property type="entry name" value="Homeodomain-like"/>
    <property type="match status" value="2"/>
</dbReference>
<keyword evidence="4" id="KW-0597">Phosphoprotein</keyword>
<dbReference type="InterPro" id="IPR020449">
    <property type="entry name" value="Tscrpt_reg_AraC-type_HTH"/>
</dbReference>
<keyword evidence="1" id="KW-0805">Transcription regulation</keyword>
<accession>A0A3D9KIU3</accession>
<dbReference type="PANTHER" id="PTHR43280:SF2">
    <property type="entry name" value="HTH-TYPE TRANSCRIPTIONAL REGULATOR EXSA"/>
    <property type="match status" value="1"/>
</dbReference>
<evidence type="ECO:0000313" key="7">
    <source>
        <dbReference type="EMBL" id="RED85453.1"/>
    </source>
</evidence>
<dbReference type="AlphaFoldDB" id="A0A3D9KIU3"/>
<evidence type="ECO:0000313" key="8">
    <source>
        <dbReference type="Proteomes" id="UP000256977"/>
    </source>
</evidence>
<evidence type="ECO:0000256" key="3">
    <source>
        <dbReference type="ARBA" id="ARBA00023163"/>
    </source>
</evidence>
<dbReference type="PROSITE" id="PS00041">
    <property type="entry name" value="HTH_ARAC_FAMILY_1"/>
    <property type="match status" value="1"/>
</dbReference>
<dbReference type="GO" id="GO:0000160">
    <property type="term" value="P:phosphorelay signal transduction system"/>
    <property type="evidence" value="ECO:0007669"/>
    <property type="project" value="InterPro"/>
</dbReference>
<dbReference type="SMART" id="SM00342">
    <property type="entry name" value="HTH_ARAC"/>
    <property type="match status" value="1"/>
</dbReference>
<feature type="domain" description="Response regulatory" evidence="6">
    <location>
        <begin position="2"/>
        <end position="118"/>
    </location>
</feature>
<protein>
    <submittedName>
        <fullName evidence="7">YesN/AraC family two-component response regulator</fullName>
    </submittedName>
</protein>
<dbReference type="Pfam" id="PF00072">
    <property type="entry name" value="Response_reg"/>
    <property type="match status" value="1"/>
</dbReference>
<dbReference type="SMART" id="SM00448">
    <property type="entry name" value="REC"/>
    <property type="match status" value="1"/>
</dbReference>
<evidence type="ECO:0000256" key="2">
    <source>
        <dbReference type="ARBA" id="ARBA00023125"/>
    </source>
</evidence>
<name>A0A3D9KIU3_9BACL</name>
<dbReference type="Gene3D" id="3.40.50.2300">
    <property type="match status" value="1"/>
</dbReference>
<feature type="modified residue" description="4-aspartylphosphate" evidence="4">
    <location>
        <position position="53"/>
    </location>
</feature>
<dbReference type="InterPro" id="IPR018062">
    <property type="entry name" value="HTH_AraC-typ_CS"/>
</dbReference>
<dbReference type="GO" id="GO:0003700">
    <property type="term" value="F:DNA-binding transcription factor activity"/>
    <property type="evidence" value="ECO:0007669"/>
    <property type="project" value="InterPro"/>
</dbReference>
<evidence type="ECO:0000256" key="1">
    <source>
        <dbReference type="ARBA" id="ARBA00023015"/>
    </source>
</evidence>
<dbReference type="SUPFAM" id="SSF52172">
    <property type="entry name" value="CheY-like"/>
    <property type="match status" value="1"/>
</dbReference>
<dbReference type="PROSITE" id="PS01124">
    <property type="entry name" value="HTH_ARAC_FAMILY_2"/>
    <property type="match status" value="1"/>
</dbReference>
<evidence type="ECO:0000259" key="6">
    <source>
        <dbReference type="PROSITE" id="PS50110"/>
    </source>
</evidence>
<gene>
    <name evidence="7" type="ORF">DFP98_104158</name>
</gene>
<dbReference type="SUPFAM" id="SSF46689">
    <property type="entry name" value="Homeodomain-like"/>
    <property type="match status" value="2"/>
</dbReference>
<dbReference type="Proteomes" id="UP000256977">
    <property type="component" value="Unassembled WGS sequence"/>
</dbReference>
<keyword evidence="3" id="KW-0804">Transcription</keyword>
<dbReference type="InterPro" id="IPR009057">
    <property type="entry name" value="Homeodomain-like_sf"/>
</dbReference>
<evidence type="ECO:0000256" key="4">
    <source>
        <dbReference type="PROSITE-ProRule" id="PRU00169"/>
    </source>
</evidence>
<reference evidence="7 8" key="1">
    <citation type="submission" date="2018-07" db="EMBL/GenBank/DDBJ databases">
        <title>Genomic Encyclopedia of Type Strains, Phase III (KMG-III): the genomes of soil and plant-associated and newly described type strains.</title>
        <authorList>
            <person name="Whitman W."/>
        </authorList>
    </citation>
    <scope>NUCLEOTIDE SEQUENCE [LARGE SCALE GENOMIC DNA]</scope>
    <source>
        <strain evidence="7 8">CECT 7287</strain>
    </source>
</reference>
<dbReference type="OrthoDB" id="9794370at2"/>
<evidence type="ECO:0000259" key="5">
    <source>
        <dbReference type="PROSITE" id="PS01124"/>
    </source>
</evidence>
<organism evidence="7 8">
    <name type="scientific">Cohnella phaseoli</name>
    <dbReference type="NCBI Taxonomy" id="456490"/>
    <lineage>
        <taxon>Bacteria</taxon>
        <taxon>Bacillati</taxon>
        <taxon>Bacillota</taxon>
        <taxon>Bacilli</taxon>
        <taxon>Bacillales</taxon>
        <taxon>Paenibacillaceae</taxon>
        <taxon>Cohnella</taxon>
    </lineage>
</organism>
<dbReference type="PROSITE" id="PS50110">
    <property type="entry name" value="RESPONSE_REGULATORY"/>
    <property type="match status" value="1"/>
</dbReference>
<dbReference type="Pfam" id="PF12833">
    <property type="entry name" value="HTH_18"/>
    <property type="match status" value="1"/>
</dbReference>
<dbReference type="GO" id="GO:0043565">
    <property type="term" value="F:sequence-specific DNA binding"/>
    <property type="evidence" value="ECO:0007669"/>
    <property type="project" value="InterPro"/>
</dbReference>
<dbReference type="InterPro" id="IPR001789">
    <property type="entry name" value="Sig_transdc_resp-reg_receiver"/>
</dbReference>